<gene>
    <name evidence="1" type="ORF">ACFO5Q_08110</name>
</gene>
<organism evidence="1 2">
    <name type="scientific">Kordiimonas lipolytica</name>
    <dbReference type="NCBI Taxonomy" id="1662421"/>
    <lineage>
        <taxon>Bacteria</taxon>
        <taxon>Pseudomonadati</taxon>
        <taxon>Pseudomonadota</taxon>
        <taxon>Alphaproteobacteria</taxon>
        <taxon>Kordiimonadales</taxon>
        <taxon>Kordiimonadaceae</taxon>
        <taxon>Kordiimonas</taxon>
    </lineage>
</organism>
<dbReference type="InterPro" id="IPR010836">
    <property type="entry name" value="SapC"/>
</dbReference>
<dbReference type="Pfam" id="PF07277">
    <property type="entry name" value="SapC"/>
    <property type="match status" value="1"/>
</dbReference>
<comment type="caution">
    <text evidence="1">The sequence shown here is derived from an EMBL/GenBank/DDBJ whole genome shotgun (WGS) entry which is preliminary data.</text>
</comment>
<accession>A0ABV8UBE5</accession>
<reference evidence="2" key="1">
    <citation type="journal article" date="2019" name="Int. J. Syst. Evol. Microbiol.">
        <title>The Global Catalogue of Microorganisms (GCM) 10K type strain sequencing project: providing services to taxonomists for standard genome sequencing and annotation.</title>
        <authorList>
            <consortium name="The Broad Institute Genomics Platform"/>
            <consortium name="The Broad Institute Genome Sequencing Center for Infectious Disease"/>
            <person name="Wu L."/>
            <person name="Ma J."/>
        </authorList>
    </citation>
    <scope>NUCLEOTIDE SEQUENCE [LARGE SCALE GENOMIC DNA]</scope>
    <source>
        <strain evidence="2">CGMCC 1.15304</strain>
    </source>
</reference>
<keyword evidence="2" id="KW-1185">Reference proteome</keyword>
<dbReference type="Proteomes" id="UP001595776">
    <property type="component" value="Unassembled WGS sequence"/>
</dbReference>
<evidence type="ECO:0000313" key="2">
    <source>
        <dbReference type="Proteomes" id="UP001595776"/>
    </source>
</evidence>
<dbReference type="RefSeq" id="WP_068152353.1">
    <property type="nucleotide sequence ID" value="NZ_JBHSCR010000005.1"/>
</dbReference>
<sequence>MTQHVLLNNVDHRDLRIITDRSAALGDAIMSCLTFPIEFRDLQAHYPILFQKDPNSGAFQAVTLLGLAQGENLFLTDSGWDAHYVPMVVEMQPFVIGIQQRPGEEAQTVIHVDMDSPRVSQSEGQPVFLPQGGNTDYLEHIAAILDRLHMGATASADFFQVVDSYGLLEPMAVEIELKDGSTNRLVGFHTINEEKLYGLDGEALSALNEKGYLQPLYMAVASLSNLRDLIERKNRTLA</sequence>
<evidence type="ECO:0000313" key="1">
    <source>
        <dbReference type="EMBL" id="MFC4347803.1"/>
    </source>
</evidence>
<name>A0ABV8UBE5_9PROT</name>
<dbReference type="EMBL" id="JBHSCR010000005">
    <property type="protein sequence ID" value="MFC4347803.1"/>
    <property type="molecule type" value="Genomic_DNA"/>
</dbReference>
<protein>
    <submittedName>
        <fullName evidence="1">SapC family protein</fullName>
    </submittedName>
</protein>
<proteinExistence type="predicted"/>